<evidence type="ECO:0000313" key="3">
    <source>
        <dbReference type="Proteomes" id="UP001066276"/>
    </source>
</evidence>
<feature type="region of interest" description="Disordered" evidence="1">
    <location>
        <begin position="33"/>
        <end position="119"/>
    </location>
</feature>
<dbReference type="AlphaFoldDB" id="A0AAV7VFU4"/>
<sequence length="119" mass="12594">MEAEARREEAGQQMTHSTWRALLSARQKLGCRGRSCGSAALERSKTQVSRTEEGGPGPTSPLHCLRGTIRGPDRVGHTGEERGLAHPPPLQAASSSGGDGRPDDKPPGASEWCNEGARP</sequence>
<dbReference type="Proteomes" id="UP001066276">
    <property type="component" value="Chromosome 2_1"/>
</dbReference>
<feature type="compositionally biased region" description="Basic and acidic residues" evidence="1">
    <location>
        <begin position="71"/>
        <end position="84"/>
    </location>
</feature>
<evidence type="ECO:0000256" key="1">
    <source>
        <dbReference type="SAM" id="MobiDB-lite"/>
    </source>
</evidence>
<protein>
    <submittedName>
        <fullName evidence="2">Uncharacterized protein</fullName>
    </submittedName>
</protein>
<dbReference type="EMBL" id="JANPWB010000003">
    <property type="protein sequence ID" value="KAJ1200450.1"/>
    <property type="molecule type" value="Genomic_DNA"/>
</dbReference>
<reference evidence="2" key="1">
    <citation type="journal article" date="2022" name="bioRxiv">
        <title>Sequencing and chromosome-scale assembly of the giantPleurodeles waltlgenome.</title>
        <authorList>
            <person name="Brown T."/>
            <person name="Elewa A."/>
            <person name="Iarovenko S."/>
            <person name="Subramanian E."/>
            <person name="Araus A.J."/>
            <person name="Petzold A."/>
            <person name="Susuki M."/>
            <person name="Suzuki K.-i.T."/>
            <person name="Hayashi T."/>
            <person name="Toyoda A."/>
            <person name="Oliveira C."/>
            <person name="Osipova E."/>
            <person name="Leigh N.D."/>
            <person name="Simon A."/>
            <person name="Yun M.H."/>
        </authorList>
    </citation>
    <scope>NUCLEOTIDE SEQUENCE</scope>
    <source>
        <strain evidence="2">20211129_DDA</strain>
        <tissue evidence="2">Liver</tissue>
    </source>
</reference>
<accession>A0AAV7VFU4</accession>
<evidence type="ECO:0000313" key="2">
    <source>
        <dbReference type="EMBL" id="KAJ1200450.1"/>
    </source>
</evidence>
<organism evidence="2 3">
    <name type="scientific">Pleurodeles waltl</name>
    <name type="common">Iberian ribbed newt</name>
    <dbReference type="NCBI Taxonomy" id="8319"/>
    <lineage>
        <taxon>Eukaryota</taxon>
        <taxon>Metazoa</taxon>
        <taxon>Chordata</taxon>
        <taxon>Craniata</taxon>
        <taxon>Vertebrata</taxon>
        <taxon>Euteleostomi</taxon>
        <taxon>Amphibia</taxon>
        <taxon>Batrachia</taxon>
        <taxon>Caudata</taxon>
        <taxon>Salamandroidea</taxon>
        <taxon>Salamandridae</taxon>
        <taxon>Pleurodelinae</taxon>
        <taxon>Pleurodeles</taxon>
    </lineage>
</organism>
<proteinExistence type="predicted"/>
<keyword evidence="3" id="KW-1185">Reference proteome</keyword>
<feature type="compositionally biased region" description="Basic and acidic residues" evidence="1">
    <location>
        <begin position="42"/>
        <end position="53"/>
    </location>
</feature>
<gene>
    <name evidence="2" type="ORF">NDU88_004274</name>
</gene>
<comment type="caution">
    <text evidence="2">The sequence shown here is derived from an EMBL/GenBank/DDBJ whole genome shotgun (WGS) entry which is preliminary data.</text>
</comment>
<name>A0AAV7VFU4_PLEWA</name>